<protein>
    <submittedName>
        <fullName evidence="1">Uncharacterized protein</fullName>
    </submittedName>
</protein>
<keyword evidence="2" id="KW-1185">Reference proteome</keyword>
<accession>A0A137NXJ3</accession>
<sequence>MKLIALIATSVLSQPIQLTHKDTVTEPSYYSWSDKYGKYIPGYYGFFGDIGKFADTHVAPLYFPSSYSSPDSNKGDKETKPSYYSFLQKFGRFVDNGAIHRY</sequence>
<gene>
    <name evidence="1" type="ORF">CONCODRAFT_10540</name>
</gene>
<dbReference type="Proteomes" id="UP000070444">
    <property type="component" value="Unassembled WGS sequence"/>
</dbReference>
<organism evidence="1 2">
    <name type="scientific">Conidiobolus coronatus (strain ATCC 28846 / CBS 209.66 / NRRL 28638)</name>
    <name type="common">Delacroixia coronata</name>
    <dbReference type="NCBI Taxonomy" id="796925"/>
    <lineage>
        <taxon>Eukaryota</taxon>
        <taxon>Fungi</taxon>
        <taxon>Fungi incertae sedis</taxon>
        <taxon>Zoopagomycota</taxon>
        <taxon>Entomophthoromycotina</taxon>
        <taxon>Entomophthoromycetes</taxon>
        <taxon>Entomophthorales</taxon>
        <taxon>Ancylistaceae</taxon>
        <taxon>Conidiobolus</taxon>
    </lineage>
</organism>
<name>A0A137NXJ3_CONC2</name>
<evidence type="ECO:0000313" key="2">
    <source>
        <dbReference type="Proteomes" id="UP000070444"/>
    </source>
</evidence>
<dbReference type="EMBL" id="KQ964639">
    <property type="protein sequence ID" value="KXN67391.1"/>
    <property type="molecule type" value="Genomic_DNA"/>
</dbReference>
<proteinExistence type="predicted"/>
<evidence type="ECO:0000313" key="1">
    <source>
        <dbReference type="EMBL" id="KXN67391.1"/>
    </source>
</evidence>
<reference evidence="1 2" key="1">
    <citation type="journal article" date="2015" name="Genome Biol. Evol.">
        <title>Phylogenomic analyses indicate that early fungi evolved digesting cell walls of algal ancestors of land plants.</title>
        <authorList>
            <person name="Chang Y."/>
            <person name="Wang S."/>
            <person name="Sekimoto S."/>
            <person name="Aerts A.L."/>
            <person name="Choi C."/>
            <person name="Clum A."/>
            <person name="LaButti K.M."/>
            <person name="Lindquist E.A."/>
            <person name="Yee Ngan C."/>
            <person name="Ohm R.A."/>
            <person name="Salamov A.A."/>
            <person name="Grigoriev I.V."/>
            <person name="Spatafora J.W."/>
            <person name="Berbee M.L."/>
        </authorList>
    </citation>
    <scope>NUCLEOTIDE SEQUENCE [LARGE SCALE GENOMIC DNA]</scope>
    <source>
        <strain evidence="1 2">NRRL 28638</strain>
    </source>
</reference>
<dbReference type="AlphaFoldDB" id="A0A137NXJ3"/>